<dbReference type="OrthoDB" id="1429333at2"/>
<gene>
    <name evidence="1" type="ORF">IP97_01550</name>
</gene>
<reference evidence="1 2" key="1">
    <citation type="journal article" date="2015" name="Stand. Genomic Sci.">
        <title>Genomic Encyclopedia of Bacterial and Archaeal Type Strains, Phase III: the genomes of soil and plant-associated and newly described type strains.</title>
        <authorList>
            <person name="Whitman W.B."/>
            <person name="Woyke T."/>
            <person name="Klenk H.P."/>
            <person name="Zhou Y."/>
            <person name="Lilburn T.G."/>
            <person name="Beck B.J."/>
            <person name="De Vos P."/>
            <person name="Vandamme P."/>
            <person name="Eisen J.A."/>
            <person name="Garrity G."/>
            <person name="Hugenholtz P."/>
            <person name="Kyrpides N.C."/>
        </authorList>
    </citation>
    <scope>NUCLEOTIDE SEQUENCE [LARGE SCALE GENOMIC DNA]</scope>
    <source>
        <strain evidence="1 2">CGMCC 1.6844</strain>
    </source>
</reference>
<dbReference type="AlphaFoldDB" id="A0A562KHI7"/>
<organism evidence="1 2">
    <name type="scientific">Flavobacterium cheniae</name>
    <dbReference type="NCBI Taxonomy" id="295428"/>
    <lineage>
        <taxon>Bacteria</taxon>
        <taxon>Pseudomonadati</taxon>
        <taxon>Bacteroidota</taxon>
        <taxon>Flavobacteriia</taxon>
        <taxon>Flavobacteriales</taxon>
        <taxon>Flavobacteriaceae</taxon>
        <taxon>Flavobacterium</taxon>
    </lineage>
</organism>
<proteinExistence type="predicted"/>
<keyword evidence="2" id="KW-1185">Reference proteome</keyword>
<dbReference type="Pfam" id="PF09697">
    <property type="entry name" value="Porph_ging"/>
    <property type="match status" value="1"/>
</dbReference>
<dbReference type="Proteomes" id="UP000315312">
    <property type="component" value="Unassembled WGS sequence"/>
</dbReference>
<sequence>MKNASLIKTLLVLSCLYSSTYAQKNKAIYSVSINNKEDIDKTSPYNSYYKIAQENSNQFTFHLIFSKDSSDFFINDNLEIEYHSFRMVKAFSRYQGFVRKTKSKTFIEKEIDNKTYILEEKTEYNWTLTTENKKIGNYSCYKAITNKKTKNNNSIPIIAWYCPELAYQFGPNGYGNLPGLIVELQIDNVIYGLKSINFDDKTIKFKEIDFKKIISQDKYDEIIKEKMKFVLDE</sequence>
<dbReference type="RefSeq" id="WP_133609151.1">
    <property type="nucleotide sequence ID" value="NZ_SNZC01000002.1"/>
</dbReference>
<evidence type="ECO:0000313" key="2">
    <source>
        <dbReference type="Proteomes" id="UP000315312"/>
    </source>
</evidence>
<dbReference type="NCBIfam" id="TIGR01200">
    <property type="entry name" value="GLPGLI"/>
    <property type="match status" value="1"/>
</dbReference>
<dbReference type="EMBL" id="VLKM01000005">
    <property type="protein sequence ID" value="TWH94837.1"/>
    <property type="molecule type" value="Genomic_DNA"/>
</dbReference>
<dbReference type="InterPro" id="IPR005901">
    <property type="entry name" value="GLPGLI"/>
</dbReference>
<evidence type="ECO:0000313" key="1">
    <source>
        <dbReference type="EMBL" id="TWH94837.1"/>
    </source>
</evidence>
<comment type="caution">
    <text evidence="1">The sequence shown here is derived from an EMBL/GenBank/DDBJ whole genome shotgun (WGS) entry which is preliminary data.</text>
</comment>
<protein>
    <submittedName>
        <fullName evidence="1">GLPGLI family protein</fullName>
    </submittedName>
</protein>
<accession>A0A562KHI7</accession>
<name>A0A562KHI7_9FLAO</name>